<evidence type="ECO:0000259" key="9">
    <source>
        <dbReference type="PROSITE" id="PS50893"/>
    </source>
</evidence>
<evidence type="ECO:0000313" key="11">
    <source>
        <dbReference type="EMBL" id="EOO56613.1"/>
    </source>
</evidence>
<feature type="transmembrane region" description="Helical" evidence="8">
    <location>
        <begin position="270"/>
        <end position="291"/>
    </location>
</feature>
<dbReference type="PROSITE" id="PS50929">
    <property type="entry name" value="ABC_TM1F"/>
    <property type="match status" value="1"/>
</dbReference>
<feature type="domain" description="ABC transporter" evidence="9">
    <location>
        <begin position="344"/>
        <end position="579"/>
    </location>
</feature>
<gene>
    <name evidence="11" type="ORF">IKE_06452</name>
</gene>
<dbReference type="InterPro" id="IPR003593">
    <property type="entry name" value="AAA+_ATPase"/>
</dbReference>
<evidence type="ECO:0000259" key="10">
    <source>
        <dbReference type="PROSITE" id="PS50929"/>
    </source>
</evidence>
<evidence type="ECO:0000313" key="12">
    <source>
        <dbReference type="Proteomes" id="UP000014023"/>
    </source>
</evidence>
<feature type="transmembrane region" description="Helical" evidence="8">
    <location>
        <begin position="239"/>
        <end position="264"/>
    </location>
</feature>
<reference evidence="11 12" key="1">
    <citation type="submission" date="2012-12" db="EMBL/GenBank/DDBJ databases">
        <title>The Genome Sequence of Bacillus cereus VD196.</title>
        <authorList>
            <consortium name="The Broad Institute Genome Sequencing Platform"/>
            <consortium name="The Broad Institute Genome Sequencing Center for Infectious Disease"/>
            <person name="Feldgarden M."/>
            <person name="Van der Auwera G.A."/>
            <person name="Mahillon J."/>
            <person name="Duprez V."/>
            <person name="Timmery S."/>
            <person name="Mattelet C."/>
            <person name="Dierick K."/>
            <person name="Sun M."/>
            <person name="Yu Z."/>
            <person name="Zhu L."/>
            <person name="Hu X."/>
            <person name="Shank E.B."/>
            <person name="Swiecicka I."/>
            <person name="Hansen B.M."/>
            <person name="Andrup L."/>
            <person name="Walker B."/>
            <person name="Young S.K."/>
            <person name="Zeng Q."/>
            <person name="Gargeya S."/>
            <person name="Fitzgerald M."/>
            <person name="Haas B."/>
            <person name="Abouelleil A."/>
            <person name="Alvarado L."/>
            <person name="Arachchi H.M."/>
            <person name="Berlin A.M."/>
            <person name="Chapman S.B."/>
            <person name="Dewar J."/>
            <person name="Goldberg J."/>
            <person name="Griggs A."/>
            <person name="Gujja S."/>
            <person name="Hansen M."/>
            <person name="Howarth C."/>
            <person name="Imamovic A."/>
            <person name="Larimer J."/>
            <person name="McCowan C."/>
            <person name="Murphy C."/>
            <person name="Neiman D."/>
            <person name="Pearson M."/>
            <person name="Priest M."/>
            <person name="Roberts A."/>
            <person name="Saif S."/>
            <person name="Shea T."/>
            <person name="Sisk P."/>
            <person name="Sykes S."/>
            <person name="Wortman J."/>
            <person name="Nusbaum C."/>
            <person name="Birren B."/>
        </authorList>
    </citation>
    <scope>NUCLEOTIDE SEQUENCE [LARGE SCALE GENOMIC DNA]</scope>
    <source>
        <strain evidence="11 12">VD196</strain>
    </source>
</reference>
<dbReference type="Proteomes" id="UP000014023">
    <property type="component" value="Unassembled WGS sequence"/>
</dbReference>
<accession>A0A9W5V5G3</accession>
<protein>
    <recommendedName>
        <fullName evidence="13">Multidrug ABC transporter permease/ATP-binding protein</fullName>
    </recommendedName>
</protein>
<dbReference type="SUPFAM" id="SSF52540">
    <property type="entry name" value="P-loop containing nucleoside triphosphate hydrolases"/>
    <property type="match status" value="1"/>
</dbReference>
<comment type="similarity">
    <text evidence="2">Belongs to the ABC transporter superfamily.</text>
</comment>
<dbReference type="RefSeq" id="WP_000570639.1">
    <property type="nucleotide sequence ID" value="NZ_KB976258.1"/>
</dbReference>
<dbReference type="Pfam" id="PF00664">
    <property type="entry name" value="ABC_membrane"/>
    <property type="match status" value="1"/>
</dbReference>
<dbReference type="InterPro" id="IPR039421">
    <property type="entry name" value="Type_1_exporter"/>
</dbReference>
<comment type="caution">
    <text evidence="11">The sequence shown here is derived from an EMBL/GenBank/DDBJ whole genome shotgun (WGS) entry which is preliminary data.</text>
</comment>
<dbReference type="GO" id="GO:0016887">
    <property type="term" value="F:ATP hydrolysis activity"/>
    <property type="evidence" value="ECO:0007669"/>
    <property type="project" value="InterPro"/>
</dbReference>
<evidence type="ECO:0000256" key="4">
    <source>
        <dbReference type="ARBA" id="ARBA00022741"/>
    </source>
</evidence>
<dbReference type="SMART" id="SM00382">
    <property type="entry name" value="AAA"/>
    <property type="match status" value="1"/>
</dbReference>
<dbReference type="AlphaFoldDB" id="A0A9W5V5G3"/>
<evidence type="ECO:0000256" key="8">
    <source>
        <dbReference type="SAM" id="Phobius"/>
    </source>
</evidence>
<feature type="transmembrane region" description="Helical" evidence="8">
    <location>
        <begin position="23"/>
        <end position="44"/>
    </location>
</feature>
<dbReference type="EMBL" id="AHFL01000102">
    <property type="protein sequence ID" value="EOO56613.1"/>
    <property type="molecule type" value="Genomic_DNA"/>
</dbReference>
<evidence type="ECO:0000256" key="7">
    <source>
        <dbReference type="ARBA" id="ARBA00023136"/>
    </source>
</evidence>
<keyword evidence="6 8" id="KW-1133">Transmembrane helix</keyword>
<feature type="transmembrane region" description="Helical" evidence="8">
    <location>
        <begin position="56"/>
        <end position="81"/>
    </location>
</feature>
<keyword evidence="4" id="KW-0547">Nucleotide-binding</keyword>
<dbReference type="GO" id="GO:0005524">
    <property type="term" value="F:ATP binding"/>
    <property type="evidence" value="ECO:0007669"/>
    <property type="project" value="UniProtKB-KW"/>
</dbReference>
<evidence type="ECO:0008006" key="13">
    <source>
        <dbReference type="Google" id="ProtNLM"/>
    </source>
</evidence>
<dbReference type="SUPFAM" id="SSF90123">
    <property type="entry name" value="ABC transporter transmembrane region"/>
    <property type="match status" value="1"/>
</dbReference>
<dbReference type="PANTHER" id="PTHR43394:SF1">
    <property type="entry name" value="ATP-BINDING CASSETTE SUB-FAMILY B MEMBER 10, MITOCHONDRIAL"/>
    <property type="match status" value="1"/>
</dbReference>
<keyword evidence="7 8" id="KW-0472">Membrane</keyword>
<dbReference type="FunFam" id="3.40.50.300:FF:000218">
    <property type="entry name" value="Multidrug ABC transporter ATP-binding protein"/>
    <property type="match status" value="1"/>
</dbReference>
<dbReference type="InterPro" id="IPR003439">
    <property type="entry name" value="ABC_transporter-like_ATP-bd"/>
</dbReference>
<keyword evidence="3 8" id="KW-0812">Transmembrane</keyword>
<evidence type="ECO:0000256" key="5">
    <source>
        <dbReference type="ARBA" id="ARBA00022840"/>
    </source>
</evidence>
<feature type="transmembrane region" description="Helical" evidence="8">
    <location>
        <begin position="161"/>
        <end position="178"/>
    </location>
</feature>
<dbReference type="GO" id="GO:0015421">
    <property type="term" value="F:ABC-type oligopeptide transporter activity"/>
    <property type="evidence" value="ECO:0007669"/>
    <property type="project" value="TreeGrafter"/>
</dbReference>
<dbReference type="PROSITE" id="PS50893">
    <property type="entry name" value="ABC_TRANSPORTER_2"/>
    <property type="match status" value="1"/>
</dbReference>
<dbReference type="Pfam" id="PF00005">
    <property type="entry name" value="ABC_tran"/>
    <property type="match status" value="1"/>
</dbReference>
<comment type="subcellular location">
    <subcellularLocation>
        <location evidence="1">Cell membrane</location>
        <topology evidence="1">Multi-pass membrane protein</topology>
    </subcellularLocation>
</comment>
<feature type="transmembrane region" description="Helical" evidence="8">
    <location>
        <begin position="135"/>
        <end position="155"/>
    </location>
</feature>
<proteinExistence type="inferred from homology"/>
<name>A0A9W5V5G3_BACCE</name>
<sequence>MIEKKSITLKDIWNITNPSRKDFSIGLFCSILSSLFGLMIPLLLKNIMDDFNQDQIMGLGSIIVIVFLLNLTCSTISLYVLSRIGESVIQTLRMKVWNKLLKLPISYYDKEESGRLISRVTNDTTILRGLISRDIIQFITNSLAIVVSIGMLFYIDTTMTFVLLITVPLIMLIVIPLGKKMSALAYQEQHQVSELTSFLSQMLGEMKLIKSHNTEFQEINKGKQYFNNLYMYGMKRAKIYALLTPVLGSATLCIIFGIAVFGVWKVNEGIITIGTLIAFLIYFFQILMPFMQMNHFITSLQESKGATDRLFQIIQETEEEEEDEKNNVKSLIEEEVFVNSTKQIEFKNVHFQYENRSPLLQDLSFSIRKGNKVAFVGPSGAGKSTIFSLLERFYEPTSGEIILNGVAQHAMSRQEWRKYFSYVSQSSPMLSGTIKENILYGITRNVTEEELIQATKRAYAHDFIMKFPKQYETVIGEKGNQLSGGQKQRLAIARALLRDAEILLFDEATSSLDSESESHIQETIKNFGLDKTIFIIAHRLSTVLHADQIFVLEDGIITGCGTHKELLQTHLYYRKIIEKQLSTDMNFKSSIIKLSSN</sequence>
<evidence type="ECO:0000256" key="6">
    <source>
        <dbReference type="ARBA" id="ARBA00022989"/>
    </source>
</evidence>
<evidence type="ECO:0000256" key="1">
    <source>
        <dbReference type="ARBA" id="ARBA00004651"/>
    </source>
</evidence>
<dbReference type="GO" id="GO:0005886">
    <property type="term" value="C:plasma membrane"/>
    <property type="evidence" value="ECO:0007669"/>
    <property type="project" value="UniProtKB-SubCell"/>
</dbReference>
<evidence type="ECO:0000256" key="3">
    <source>
        <dbReference type="ARBA" id="ARBA00022692"/>
    </source>
</evidence>
<organism evidence="11 12">
    <name type="scientific">Bacillus cereus VD196</name>
    <dbReference type="NCBI Taxonomy" id="1053243"/>
    <lineage>
        <taxon>Bacteria</taxon>
        <taxon>Bacillati</taxon>
        <taxon>Bacillota</taxon>
        <taxon>Bacilli</taxon>
        <taxon>Bacillales</taxon>
        <taxon>Bacillaceae</taxon>
        <taxon>Bacillus</taxon>
        <taxon>Bacillus cereus group</taxon>
    </lineage>
</organism>
<dbReference type="InterPro" id="IPR017871">
    <property type="entry name" value="ABC_transporter-like_CS"/>
</dbReference>
<feature type="domain" description="ABC transmembrane type-1" evidence="10">
    <location>
        <begin position="25"/>
        <end position="302"/>
    </location>
</feature>
<dbReference type="PANTHER" id="PTHR43394">
    <property type="entry name" value="ATP-DEPENDENT PERMEASE MDL1, MITOCHONDRIAL"/>
    <property type="match status" value="1"/>
</dbReference>
<dbReference type="PROSITE" id="PS00211">
    <property type="entry name" value="ABC_TRANSPORTER_1"/>
    <property type="match status" value="1"/>
</dbReference>
<dbReference type="CDD" id="cd18551">
    <property type="entry name" value="ABC_6TM_LmrA_like"/>
    <property type="match status" value="1"/>
</dbReference>
<dbReference type="InterPro" id="IPR011527">
    <property type="entry name" value="ABC1_TM_dom"/>
</dbReference>
<keyword evidence="5" id="KW-0067">ATP-binding</keyword>
<dbReference type="InterPro" id="IPR027417">
    <property type="entry name" value="P-loop_NTPase"/>
</dbReference>
<dbReference type="Gene3D" id="1.20.1560.10">
    <property type="entry name" value="ABC transporter type 1, transmembrane domain"/>
    <property type="match status" value="1"/>
</dbReference>
<dbReference type="Gene3D" id="3.40.50.300">
    <property type="entry name" value="P-loop containing nucleotide triphosphate hydrolases"/>
    <property type="match status" value="1"/>
</dbReference>
<dbReference type="InterPro" id="IPR036640">
    <property type="entry name" value="ABC1_TM_sf"/>
</dbReference>
<evidence type="ECO:0000256" key="2">
    <source>
        <dbReference type="ARBA" id="ARBA00005417"/>
    </source>
</evidence>